<dbReference type="SUPFAM" id="SSF103473">
    <property type="entry name" value="MFS general substrate transporter"/>
    <property type="match status" value="1"/>
</dbReference>
<keyword evidence="5 7" id="KW-0472">Membrane</keyword>
<evidence type="ECO:0000256" key="4">
    <source>
        <dbReference type="ARBA" id="ARBA00022989"/>
    </source>
</evidence>
<gene>
    <name evidence="8" type="ORF">FFLO_00801</name>
</gene>
<evidence type="ECO:0000313" key="9">
    <source>
        <dbReference type="Proteomes" id="UP000812966"/>
    </source>
</evidence>
<dbReference type="AlphaFoldDB" id="A0A8K0JRN1"/>
<reference evidence="8" key="1">
    <citation type="submission" date="2020-04" db="EMBL/GenBank/DDBJ databases">
        <title>Analysis of mating type loci in Filobasidium floriforme.</title>
        <authorList>
            <person name="Nowrousian M."/>
        </authorList>
    </citation>
    <scope>NUCLEOTIDE SEQUENCE</scope>
    <source>
        <strain evidence="8">CBS 6242</strain>
    </source>
</reference>
<feature type="transmembrane region" description="Helical" evidence="7">
    <location>
        <begin position="288"/>
        <end position="314"/>
    </location>
</feature>
<evidence type="ECO:0000256" key="7">
    <source>
        <dbReference type="SAM" id="Phobius"/>
    </source>
</evidence>
<keyword evidence="3 7" id="KW-0812">Transmembrane</keyword>
<organism evidence="8 9">
    <name type="scientific">Filobasidium floriforme</name>
    <dbReference type="NCBI Taxonomy" id="5210"/>
    <lineage>
        <taxon>Eukaryota</taxon>
        <taxon>Fungi</taxon>
        <taxon>Dikarya</taxon>
        <taxon>Basidiomycota</taxon>
        <taxon>Agaricomycotina</taxon>
        <taxon>Tremellomycetes</taxon>
        <taxon>Filobasidiales</taxon>
        <taxon>Filobasidiaceae</taxon>
        <taxon>Filobasidium</taxon>
    </lineage>
</organism>
<feature type="transmembrane region" description="Helical" evidence="7">
    <location>
        <begin position="353"/>
        <end position="374"/>
    </location>
</feature>
<dbReference type="EMBL" id="JABELV010000009">
    <property type="protein sequence ID" value="KAG7571289.1"/>
    <property type="molecule type" value="Genomic_DNA"/>
</dbReference>
<sequence>MSTSIKALGQDEQPSVSHKEVLEYDEDSKQDQSSALEGSAEPAHIEWTEEESRRVRFKMDICILPLLCFLMICSVGIKSNIGNANTAGMSADLGLTNDQYTMLLTAFYIVYACSQWEILMLRFVQPRIWLFFVCMAWGLASAMQGVTTNFGGMITCRVLIAFFEAGGVPAISLYFSMLYPKEEYGLRWCIFQACAALSNAFAGALAYGIVQIKSSIPAWKLLFIIEAMPTFICGALILFFLPSGPGKCRFLNERENAVAYARVFQGKPGEQEKGLNLKRMSRGLIRPWTWLIAIIHFCGSTAFNSISVFLTAILRDMGFTSIKAQGMSAPPYIVAYIVAVAIAFLSDRKKTRGIFVAIFGLLGGAGYIIVAYAPSMPARYFGVFMVAVGVYTGQPMMYAWCANNAHSPSERGASLVLFSVTGQLGSILGSNIYPKHSAPRYYLGNTVCAGALFMSCVLSTIGTIVLRRRNRLKAIADAQRTPEELLTMRADPDNRANYVYTI</sequence>
<feature type="transmembrane region" description="Helical" evidence="7">
    <location>
        <begin position="158"/>
        <end position="176"/>
    </location>
</feature>
<feature type="transmembrane region" description="Helical" evidence="7">
    <location>
        <begin position="188"/>
        <end position="209"/>
    </location>
</feature>
<feature type="transmembrane region" description="Helical" evidence="7">
    <location>
        <begin position="101"/>
        <end position="121"/>
    </location>
</feature>
<feature type="transmembrane region" description="Helical" evidence="7">
    <location>
        <begin position="380"/>
        <end position="400"/>
    </location>
</feature>
<dbReference type="InterPro" id="IPR036259">
    <property type="entry name" value="MFS_trans_sf"/>
</dbReference>
<dbReference type="PANTHER" id="PTHR43791:SF36">
    <property type="entry name" value="TRANSPORTER, PUTATIVE (AFU_ORTHOLOGUE AFUA_6G08340)-RELATED"/>
    <property type="match status" value="1"/>
</dbReference>
<proteinExistence type="predicted"/>
<feature type="transmembrane region" description="Helical" evidence="7">
    <location>
        <begin position="329"/>
        <end position="346"/>
    </location>
</feature>
<feature type="compositionally biased region" description="Basic and acidic residues" evidence="6">
    <location>
        <begin position="17"/>
        <end position="30"/>
    </location>
</feature>
<accession>A0A8K0JRN1</accession>
<keyword evidence="9" id="KW-1185">Reference proteome</keyword>
<evidence type="ECO:0000256" key="5">
    <source>
        <dbReference type="ARBA" id="ARBA00023136"/>
    </source>
</evidence>
<evidence type="ECO:0000256" key="2">
    <source>
        <dbReference type="ARBA" id="ARBA00022448"/>
    </source>
</evidence>
<evidence type="ECO:0000256" key="6">
    <source>
        <dbReference type="SAM" id="MobiDB-lite"/>
    </source>
</evidence>
<evidence type="ECO:0000256" key="3">
    <source>
        <dbReference type="ARBA" id="ARBA00022692"/>
    </source>
</evidence>
<dbReference type="Pfam" id="PF07690">
    <property type="entry name" value="MFS_1"/>
    <property type="match status" value="1"/>
</dbReference>
<comment type="caution">
    <text evidence="8">The sequence shown here is derived from an EMBL/GenBank/DDBJ whole genome shotgun (WGS) entry which is preliminary data.</text>
</comment>
<feature type="transmembrane region" description="Helical" evidence="7">
    <location>
        <begin position="221"/>
        <end position="241"/>
    </location>
</feature>
<dbReference type="Proteomes" id="UP000812966">
    <property type="component" value="Unassembled WGS sequence"/>
</dbReference>
<evidence type="ECO:0008006" key="10">
    <source>
        <dbReference type="Google" id="ProtNLM"/>
    </source>
</evidence>
<dbReference type="FunFam" id="1.20.1250.20:FF:000013">
    <property type="entry name" value="MFS general substrate transporter"/>
    <property type="match status" value="1"/>
</dbReference>
<protein>
    <recommendedName>
        <fullName evidence="10">Major facilitator superfamily (MFS) profile domain-containing protein</fullName>
    </recommendedName>
</protein>
<dbReference type="GO" id="GO:0016020">
    <property type="term" value="C:membrane"/>
    <property type="evidence" value="ECO:0007669"/>
    <property type="project" value="UniProtKB-SubCell"/>
</dbReference>
<evidence type="ECO:0000313" key="8">
    <source>
        <dbReference type="EMBL" id="KAG7571289.1"/>
    </source>
</evidence>
<feature type="transmembrane region" description="Helical" evidence="7">
    <location>
        <begin position="128"/>
        <end position="146"/>
    </location>
</feature>
<feature type="transmembrane region" description="Helical" evidence="7">
    <location>
        <begin position="412"/>
        <end position="429"/>
    </location>
</feature>
<dbReference type="Gene3D" id="1.20.1250.20">
    <property type="entry name" value="MFS general substrate transporter like domains"/>
    <property type="match status" value="2"/>
</dbReference>
<dbReference type="PANTHER" id="PTHR43791">
    <property type="entry name" value="PERMEASE-RELATED"/>
    <property type="match status" value="1"/>
</dbReference>
<keyword evidence="2" id="KW-0813">Transport</keyword>
<dbReference type="GO" id="GO:0022857">
    <property type="term" value="F:transmembrane transporter activity"/>
    <property type="evidence" value="ECO:0007669"/>
    <property type="project" value="InterPro"/>
</dbReference>
<feature type="transmembrane region" description="Helical" evidence="7">
    <location>
        <begin position="441"/>
        <end position="466"/>
    </location>
</feature>
<dbReference type="InterPro" id="IPR011701">
    <property type="entry name" value="MFS"/>
</dbReference>
<comment type="subcellular location">
    <subcellularLocation>
        <location evidence="1">Membrane</location>
        <topology evidence="1">Multi-pass membrane protein</topology>
    </subcellularLocation>
</comment>
<feature type="transmembrane region" description="Helical" evidence="7">
    <location>
        <begin position="61"/>
        <end position="81"/>
    </location>
</feature>
<name>A0A8K0JRN1_9TREE</name>
<evidence type="ECO:0000256" key="1">
    <source>
        <dbReference type="ARBA" id="ARBA00004141"/>
    </source>
</evidence>
<keyword evidence="4 7" id="KW-1133">Transmembrane helix</keyword>
<feature type="region of interest" description="Disordered" evidence="6">
    <location>
        <begin position="1"/>
        <end position="42"/>
    </location>
</feature>